<dbReference type="GO" id="GO:0050661">
    <property type="term" value="F:NADP binding"/>
    <property type="evidence" value="ECO:0007669"/>
    <property type="project" value="UniProtKB-UniRule"/>
</dbReference>
<feature type="binding site" evidence="6">
    <location>
        <position position="49"/>
    </location>
    <ligand>
        <name>FAD</name>
        <dbReference type="ChEBI" id="CHEBI:57692"/>
    </ligand>
</feature>
<name>A0A1I2TA91_9LACO</name>
<dbReference type="InterPro" id="IPR022890">
    <property type="entry name" value="Fd--NADP_Rdtase_type_2"/>
</dbReference>
<evidence type="ECO:0000256" key="5">
    <source>
        <dbReference type="ARBA" id="ARBA00023002"/>
    </source>
</evidence>
<comment type="cofactor">
    <cofactor evidence="6">
        <name>FAD</name>
        <dbReference type="ChEBI" id="CHEBI:57692"/>
    </cofactor>
    <text evidence="6">Binds 1 FAD per subunit.</text>
</comment>
<dbReference type="Proteomes" id="UP000182635">
    <property type="component" value="Unassembled WGS sequence"/>
</dbReference>
<dbReference type="GO" id="GO:0004324">
    <property type="term" value="F:ferredoxin-NADP+ reductase activity"/>
    <property type="evidence" value="ECO:0007669"/>
    <property type="project" value="UniProtKB-UniRule"/>
</dbReference>
<feature type="binding site" evidence="6">
    <location>
        <position position="324"/>
    </location>
    <ligand>
        <name>FAD</name>
        <dbReference type="ChEBI" id="CHEBI:57692"/>
    </ligand>
</feature>
<feature type="binding site" evidence="6">
    <location>
        <position position="284"/>
    </location>
    <ligand>
        <name>FAD</name>
        <dbReference type="ChEBI" id="CHEBI:57692"/>
    </ligand>
</feature>
<sequence length="335" mass="36946">MTEQEYYDLTIIGGGPVGMFAATYARMRLAKTQIIESLDSLGGQVSALFPSKKIYDIPGFEGITGAELIARLEKQTMAFSPDVFLGETVKNFEKNELGFKIETTKRITYSKAIIIAAGVGAFEPRRLAAKNSSDFENKNVHYFVKDPQNFVKKDVAIAGGGDSAVDWALELEHIAKSVHIIHRRDQFRAMEGNVEKLRQSSVSIHTPYTVDSLDELEDGKLGLTLKKAKSDEEEQLAVDDLIVNYGFVSDTKILASWGLEMNRKTLVVDQNQQTSIPGVYAIGDIASRPGKINLIATGFGEAPNAVNNALVQIYPEKKQPTHSTQLIKNFESLNN</sequence>
<comment type="subunit">
    <text evidence="1 6">Homodimer.</text>
</comment>
<comment type="similarity">
    <text evidence="6">Belongs to the ferredoxin--NADP reductase type 2 family.</text>
</comment>
<accession>A0A1I2TA91</accession>
<dbReference type="InterPro" id="IPR023753">
    <property type="entry name" value="FAD/NAD-binding_dom"/>
</dbReference>
<evidence type="ECO:0000256" key="1">
    <source>
        <dbReference type="ARBA" id="ARBA00011738"/>
    </source>
</evidence>
<evidence type="ECO:0000256" key="4">
    <source>
        <dbReference type="ARBA" id="ARBA00022857"/>
    </source>
</evidence>
<keyword evidence="2 6" id="KW-0285">Flavoprotein</keyword>
<evidence type="ECO:0000256" key="3">
    <source>
        <dbReference type="ARBA" id="ARBA00022827"/>
    </source>
</evidence>
<dbReference type="PRINTS" id="PR00469">
    <property type="entry name" value="PNDRDTASEII"/>
</dbReference>
<dbReference type="EC" id="1.18.1.2" evidence="6"/>
<dbReference type="RefSeq" id="WP_014073855.1">
    <property type="nucleotide sequence ID" value="NZ_AYYL01000072.1"/>
</dbReference>
<keyword evidence="3 6" id="KW-0274">FAD</keyword>
<feature type="binding site" evidence="6">
    <location>
        <position position="36"/>
    </location>
    <ligand>
        <name>FAD</name>
        <dbReference type="ChEBI" id="CHEBI:57692"/>
    </ligand>
</feature>
<keyword evidence="5 6" id="KW-0560">Oxidoreductase</keyword>
<dbReference type="HAMAP" id="MF_01685">
    <property type="entry name" value="FENR2"/>
    <property type="match status" value="1"/>
</dbReference>
<dbReference type="EMBL" id="FOPI01000054">
    <property type="protein sequence ID" value="SFG61690.1"/>
    <property type="molecule type" value="Genomic_DNA"/>
</dbReference>
<dbReference type="InterPro" id="IPR036188">
    <property type="entry name" value="FAD/NAD-bd_sf"/>
</dbReference>
<organism evidence="8 9">
    <name type="scientific">Ligilactobacillus ruminis DSM 20403 = NBRC 102161</name>
    <dbReference type="NCBI Taxonomy" id="1423798"/>
    <lineage>
        <taxon>Bacteria</taxon>
        <taxon>Bacillati</taxon>
        <taxon>Bacillota</taxon>
        <taxon>Bacilli</taxon>
        <taxon>Lactobacillales</taxon>
        <taxon>Lactobacillaceae</taxon>
        <taxon>Ligilactobacillus</taxon>
    </lineage>
</organism>
<feature type="binding site" evidence="6">
    <location>
        <position position="89"/>
    </location>
    <ligand>
        <name>FAD</name>
        <dbReference type="ChEBI" id="CHEBI:57692"/>
    </ligand>
</feature>
<dbReference type="GO" id="GO:0050660">
    <property type="term" value="F:flavin adenine dinucleotide binding"/>
    <property type="evidence" value="ECO:0007669"/>
    <property type="project" value="UniProtKB-UniRule"/>
</dbReference>
<comment type="catalytic activity">
    <reaction evidence="6">
        <text>2 reduced [2Fe-2S]-[ferredoxin] + NADP(+) + H(+) = 2 oxidized [2Fe-2S]-[ferredoxin] + NADPH</text>
        <dbReference type="Rhea" id="RHEA:20125"/>
        <dbReference type="Rhea" id="RHEA-COMP:10000"/>
        <dbReference type="Rhea" id="RHEA-COMP:10001"/>
        <dbReference type="ChEBI" id="CHEBI:15378"/>
        <dbReference type="ChEBI" id="CHEBI:33737"/>
        <dbReference type="ChEBI" id="CHEBI:33738"/>
        <dbReference type="ChEBI" id="CHEBI:57783"/>
        <dbReference type="ChEBI" id="CHEBI:58349"/>
        <dbReference type="EC" id="1.18.1.2"/>
    </reaction>
</comment>
<evidence type="ECO:0000256" key="2">
    <source>
        <dbReference type="ARBA" id="ARBA00022630"/>
    </source>
</evidence>
<dbReference type="OrthoDB" id="9806179at2"/>
<dbReference type="InterPro" id="IPR050097">
    <property type="entry name" value="Ferredoxin-NADP_redctase_2"/>
</dbReference>
<dbReference type="Pfam" id="PF07992">
    <property type="entry name" value="Pyr_redox_2"/>
    <property type="match status" value="1"/>
</dbReference>
<comment type="caution">
    <text evidence="6">Lacks conserved residue(s) required for the propagation of feature annotation.</text>
</comment>
<feature type="binding site" evidence="6">
    <location>
        <position position="122"/>
    </location>
    <ligand>
        <name>FAD</name>
        <dbReference type="ChEBI" id="CHEBI:57692"/>
    </ligand>
</feature>
<dbReference type="Gene3D" id="3.50.50.60">
    <property type="entry name" value="FAD/NAD(P)-binding domain"/>
    <property type="match status" value="2"/>
</dbReference>
<gene>
    <name evidence="8" type="ORF">SAMN02910432_02047</name>
</gene>
<evidence type="ECO:0000259" key="7">
    <source>
        <dbReference type="Pfam" id="PF07992"/>
    </source>
</evidence>
<proteinExistence type="inferred from homology"/>
<dbReference type="SUPFAM" id="SSF51905">
    <property type="entry name" value="FAD/NAD(P)-binding domain"/>
    <property type="match status" value="1"/>
</dbReference>
<dbReference type="PANTHER" id="PTHR48105">
    <property type="entry name" value="THIOREDOXIN REDUCTASE 1-RELATED-RELATED"/>
    <property type="match status" value="1"/>
</dbReference>
<evidence type="ECO:0000313" key="9">
    <source>
        <dbReference type="Proteomes" id="UP000182635"/>
    </source>
</evidence>
<dbReference type="PRINTS" id="PR00368">
    <property type="entry name" value="FADPNR"/>
</dbReference>
<reference evidence="9" key="1">
    <citation type="submission" date="2016-10" db="EMBL/GenBank/DDBJ databases">
        <authorList>
            <person name="Varghese N."/>
            <person name="Submissions S."/>
        </authorList>
    </citation>
    <scope>NUCLEOTIDE SEQUENCE [LARGE SCALE GENOMIC DNA]</scope>
    <source>
        <strain evidence="9">DSM 20403</strain>
    </source>
</reference>
<protein>
    <recommendedName>
        <fullName evidence="6">Ferredoxin--NADP reductase</fullName>
        <shortName evidence="6">FNR</shortName>
        <shortName evidence="6">Fd-NADP(+) reductase</shortName>
        <ecNumber evidence="6">1.18.1.2</ecNumber>
    </recommendedName>
</protein>
<dbReference type="GeneID" id="29803043"/>
<evidence type="ECO:0000256" key="6">
    <source>
        <dbReference type="HAMAP-Rule" id="MF_01685"/>
    </source>
</evidence>
<keyword evidence="4 6" id="KW-0521">NADP</keyword>
<feature type="binding site" evidence="6">
    <location>
        <position position="44"/>
    </location>
    <ligand>
        <name>FAD</name>
        <dbReference type="ChEBI" id="CHEBI:57692"/>
    </ligand>
</feature>
<feature type="domain" description="FAD/NAD(P)-binding" evidence="7">
    <location>
        <begin position="7"/>
        <end position="306"/>
    </location>
</feature>
<evidence type="ECO:0000313" key="8">
    <source>
        <dbReference type="EMBL" id="SFG61690.1"/>
    </source>
</evidence>
<dbReference type="AlphaFoldDB" id="A0A1I2TA91"/>